<dbReference type="OrthoDB" id="413313at2759"/>
<sequence length="327" mass="37700">MASNNNLLKFNKNADFDGFVADLSAKMEVKVDMYQMKVMLKPGNSLFEASIRHNLNTDSMQLKLSDISRINMYGRQARCIENDLPQLRKVTNLLNLLNRQLCEQLSIANVQWVTKMAPNNNLLKFNKNADFDGFVADLSAKMEVKVDMYQMKVMLKPGNSLFEASIRHNLNTDSMQLKLSDISRINMYGRQARCIENDLPQLRKVTNLLNLLNRQLCKQLSIANVQWVTKMAPNNNLLKFNKNADFDGFVADLSAKMEVKVDMYQMKVMLKPGNSLFEASIRHNLNTDSMQLKLSDISRINMYGRQARCIENDLPQLRKYCYCRDEL</sequence>
<accession>A0A653DVV5</accession>
<dbReference type="PANTHER" id="PTHR10974">
    <property type="entry name" value="FI08016P-RELATED"/>
    <property type="match status" value="1"/>
</dbReference>
<dbReference type="Proteomes" id="UP000410492">
    <property type="component" value="Unassembled WGS sequence"/>
</dbReference>
<dbReference type="AlphaFoldDB" id="A0A653DVV5"/>
<evidence type="ECO:0000313" key="1">
    <source>
        <dbReference type="EMBL" id="VEN63461.1"/>
    </source>
</evidence>
<evidence type="ECO:0000313" key="2">
    <source>
        <dbReference type="Proteomes" id="UP000410492"/>
    </source>
</evidence>
<organism evidence="1 2">
    <name type="scientific">Callosobruchus maculatus</name>
    <name type="common">Southern cowpea weevil</name>
    <name type="synonym">Pulse bruchid</name>
    <dbReference type="NCBI Taxonomy" id="64391"/>
    <lineage>
        <taxon>Eukaryota</taxon>
        <taxon>Metazoa</taxon>
        <taxon>Ecdysozoa</taxon>
        <taxon>Arthropoda</taxon>
        <taxon>Hexapoda</taxon>
        <taxon>Insecta</taxon>
        <taxon>Pterygota</taxon>
        <taxon>Neoptera</taxon>
        <taxon>Endopterygota</taxon>
        <taxon>Coleoptera</taxon>
        <taxon>Polyphaga</taxon>
        <taxon>Cucujiformia</taxon>
        <taxon>Chrysomeloidea</taxon>
        <taxon>Chrysomelidae</taxon>
        <taxon>Bruchinae</taxon>
        <taxon>Bruchini</taxon>
        <taxon>Callosobruchus</taxon>
    </lineage>
</organism>
<protein>
    <submittedName>
        <fullName evidence="1">Uncharacterized protein</fullName>
    </submittedName>
</protein>
<gene>
    <name evidence="1" type="ORF">CALMAC_LOCUS20274</name>
</gene>
<keyword evidence="2" id="KW-1185">Reference proteome</keyword>
<dbReference type="EMBL" id="CAACVG010014642">
    <property type="protein sequence ID" value="VEN63461.1"/>
    <property type="molecule type" value="Genomic_DNA"/>
</dbReference>
<dbReference type="InterPro" id="IPR004245">
    <property type="entry name" value="DUF229"/>
</dbReference>
<dbReference type="GO" id="GO:0005615">
    <property type="term" value="C:extracellular space"/>
    <property type="evidence" value="ECO:0007669"/>
    <property type="project" value="TreeGrafter"/>
</dbReference>
<dbReference type="PANTHER" id="PTHR10974:SF73">
    <property type="entry name" value="FI21235P1"/>
    <property type="match status" value="1"/>
</dbReference>
<name>A0A653DVV5_CALMS</name>
<proteinExistence type="predicted"/>
<reference evidence="1 2" key="1">
    <citation type="submission" date="2019-01" db="EMBL/GenBank/DDBJ databases">
        <authorList>
            <person name="Sayadi A."/>
        </authorList>
    </citation>
    <scope>NUCLEOTIDE SEQUENCE [LARGE SCALE GENOMIC DNA]</scope>
</reference>